<dbReference type="OrthoDB" id="6079354at2"/>
<dbReference type="PANTHER" id="PTHR47894:SF1">
    <property type="entry name" value="HTH-TYPE TRANSCRIPTIONAL REGULATOR VQSM"/>
    <property type="match status" value="1"/>
</dbReference>
<comment type="caution">
    <text evidence="3">The sequence shown here is derived from an EMBL/GenBank/DDBJ whole genome shotgun (WGS) entry which is preliminary data.</text>
</comment>
<dbReference type="InterPro" id="IPR018060">
    <property type="entry name" value="HTH_AraC"/>
</dbReference>
<feature type="domain" description="HTH araC/xylS-type" evidence="2">
    <location>
        <begin position="313"/>
        <end position="412"/>
    </location>
</feature>
<accession>A0A0B3Y685</accession>
<gene>
    <name evidence="3" type="ORF">RJ41_18225</name>
</gene>
<proteinExistence type="predicted"/>
<dbReference type="Gene3D" id="1.10.10.60">
    <property type="entry name" value="Homeodomain-like"/>
    <property type="match status" value="1"/>
</dbReference>
<dbReference type="RefSeq" id="WP_039224138.1">
    <property type="nucleotide sequence ID" value="NZ_JWLW01000067.1"/>
</dbReference>
<protein>
    <submittedName>
        <fullName evidence="3">AraC family transcriptional regulator</fullName>
    </submittedName>
</protein>
<dbReference type="GO" id="GO:0000976">
    <property type="term" value="F:transcription cis-regulatory region binding"/>
    <property type="evidence" value="ECO:0007669"/>
    <property type="project" value="TreeGrafter"/>
</dbReference>
<dbReference type="Pfam" id="PF12833">
    <property type="entry name" value="HTH_18"/>
    <property type="match status" value="1"/>
</dbReference>
<dbReference type="Proteomes" id="UP000031197">
    <property type="component" value="Unassembled WGS sequence"/>
</dbReference>
<dbReference type="EMBL" id="JWLW01000067">
    <property type="protein sequence ID" value="KHT44248.1"/>
    <property type="molecule type" value="Genomic_DNA"/>
</dbReference>
<keyword evidence="4" id="KW-1185">Reference proteome</keyword>
<dbReference type="Pfam" id="PF12625">
    <property type="entry name" value="Arabinose_bd"/>
    <property type="match status" value="1"/>
</dbReference>
<dbReference type="InterPro" id="IPR032687">
    <property type="entry name" value="AraC-type_N"/>
</dbReference>
<sequence length="412" mass="45130">MDLTLPRINALRDSANEDAASGAGRYHSTRISSMGVSAKGDADDLGVGVTGSDSAGREQVVMSSQNKVIVGYWLVRAVLNVALSRGGNKNKFLRGTGIFEESLQPNSLISINQYSSLLVNVHSQTKGNDVSFLLGGAFASQWLASPLHVLKTCENIEQLLLHLIQHPTFRWCSLPLCQFQRFESNDKIILVPQFTGTCSKQLPFTLEVAFATLVALIKNVANKRIPLSFTFTCSRPKNIADYETHLGLKLSFNSLFNSICIEKGVTSQPLGLTAQPTDFVESHASLKDLSSNSSMQTKGGTSIEQQYRLSLPDFVRHYVCTSSNTQSPNIGLPELAETLAVSVATLKRKLKEYGTSYRTLSEEVQRNHALLLLSVYKVSNEAAANAMGINDLPNFRRTVKRLTGKTPSELRS</sequence>
<reference evidence="3 4" key="1">
    <citation type="submission" date="2014-12" db="EMBL/GenBank/DDBJ databases">
        <title>Genome sequencing of Alteromonas marina AD001.</title>
        <authorList>
            <person name="Adrian T.G.S."/>
            <person name="Chan K.G."/>
        </authorList>
    </citation>
    <scope>NUCLEOTIDE SEQUENCE [LARGE SCALE GENOMIC DNA]</scope>
    <source>
        <strain evidence="3 4">AD001</strain>
    </source>
</reference>
<evidence type="ECO:0000313" key="3">
    <source>
        <dbReference type="EMBL" id="KHT44248.1"/>
    </source>
</evidence>
<organism evidence="3 4">
    <name type="scientific">Alteromonas marina</name>
    <dbReference type="NCBI Taxonomy" id="203795"/>
    <lineage>
        <taxon>Bacteria</taxon>
        <taxon>Pseudomonadati</taxon>
        <taxon>Pseudomonadota</taxon>
        <taxon>Gammaproteobacteria</taxon>
        <taxon>Alteromonadales</taxon>
        <taxon>Alteromonadaceae</taxon>
        <taxon>Alteromonas/Salinimonas group</taxon>
        <taxon>Alteromonas</taxon>
    </lineage>
</organism>
<evidence type="ECO:0000313" key="4">
    <source>
        <dbReference type="Proteomes" id="UP000031197"/>
    </source>
</evidence>
<dbReference type="PROSITE" id="PS01124">
    <property type="entry name" value="HTH_ARAC_FAMILY_2"/>
    <property type="match status" value="1"/>
</dbReference>
<evidence type="ECO:0000259" key="2">
    <source>
        <dbReference type="PROSITE" id="PS01124"/>
    </source>
</evidence>
<name>A0A0B3Y685_9ALTE</name>
<dbReference type="GO" id="GO:0005829">
    <property type="term" value="C:cytosol"/>
    <property type="evidence" value="ECO:0007669"/>
    <property type="project" value="TreeGrafter"/>
</dbReference>
<keyword evidence="1" id="KW-0238">DNA-binding</keyword>
<dbReference type="AlphaFoldDB" id="A0A0B3Y685"/>
<dbReference type="GO" id="GO:0003700">
    <property type="term" value="F:DNA-binding transcription factor activity"/>
    <property type="evidence" value="ECO:0007669"/>
    <property type="project" value="InterPro"/>
</dbReference>
<dbReference type="SMART" id="SM00342">
    <property type="entry name" value="HTH_ARAC"/>
    <property type="match status" value="1"/>
</dbReference>
<dbReference type="PANTHER" id="PTHR47894">
    <property type="entry name" value="HTH-TYPE TRANSCRIPTIONAL REGULATOR GADX"/>
    <property type="match status" value="1"/>
</dbReference>
<evidence type="ECO:0000256" key="1">
    <source>
        <dbReference type="ARBA" id="ARBA00023125"/>
    </source>
</evidence>